<protein>
    <submittedName>
        <fullName evidence="2">Uncharacterized protein</fullName>
    </submittedName>
</protein>
<keyword evidence="3" id="KW-1185">Reference proteome</keyword>
<evidence type="ECO:0000256" key="1">
    <source>
        <dbReference type="SAM" id="MobiDB-lite"/>
    </source>
</evidence>
<organism evidence="2 3">
    <name type="scientific">Pterulicium gracile</name>
    <dbReference type="NCBI Taxonomy" id="1884261"/>
    <lineage>
        <taxon>Eukaryota</taxon>
        <taxon>Fungi</taxon>
        <taxon>Dikarya</taxon>
        <taxon>Basidiomycota</taxon>
        <taxon>Agaricomycotina</taxon>
        <taxon>Agaricomycetes</taxon>
        <taxon>Agaricomycetidae</taxon>
        <taxon>Agaricales</taxon>
        <taxon>Pleurotineae</taxon>
        <taxon>Pterulaceae</taxon>
        <taxon>Pterulicium</taxon>
    </lineage>
</organism>
<evidence type="ECO:0000313" key="3">
    <source>
        <dbReference type="Proteomes" id="UP000305067"/>
    </source>
</evidence>
<proteinExistence type="predicted"/>
<reference evidence="2 3" key="1">
    <citation type="journal article" date="2019" name="Nat. Ecol. Evol.">
        <title>Megaphylogeny resolves global patterns of mushroom evolution.</title>
        <authorList>
            <person name="Varga T."/>
            <person name="Krizsan K."/>
            <person name="Foldi C."/>
            <person name="Dima B."/>
            <person name="Sanchez-Garcia M."/>
            <person name="Sanchez-Ramirez S."/>
            <person name="Szollosi G.J."/>
            <person name="Szarkandi J.G."/>
            <person name="Papp V."/>
            <person name="Albert L."/>
            <person name="Andreopoulos W."/>
            <person name="Angelini C."/>
            <person name="Antonin V."/>
            <person name="Barry K.W."/>
            <person name="Bougher N.L."/>
            <person name="Buchanan P."/>
            <person name="Buyck B."/>
            <person name="Bense V."/>
            <person name="Catcheside P."/>
            <person name="Chovatia M."/>
            <person name="Cooper J."/>
            <person name="Damon W."/>
            <person name="Desjardin D."/>
            <person name="Finy P."/>
            <person name="Geml J."/>
            <person name="Haridas S."/>
            <person name="Hughes K."/>
            <person name="Justo A."/>
            <person name="Karasinski D."/>
            <person name="Kautmanova I."/>
            <person name="Kiss B."/>
            <person name="Kocsube S."/>
            <person name="Kotiranta H."/>
            <person name="LaButti K.M."/>
            <person name="Lechner B.E."/>
            <person name="Liimatainen K."/>
            <person name="Lipzen A."/>
            <person name="Lukacs Z."/>
            <person name="Mihaltcheva S."/>
            <person name="Morgado L.N."/>
            <person name="Niskanen T."/>
            <person name="Noordeloos M.E."/>
            <person name="Ohm R.A."/>
            <person name="Ortiz-Santana B."/>
            <person name="Ovrebo C."/>
            <person name="Racz N."/>
            <person name="Riley R."/>
            <person name="Savchenko A."/>
            <person name="Shiryaev A."/>
            <person name="Soop K."/>
            <person name="Spirin V."/>
            <person name="Szebenyi C."/>
            <person name="Tomsovsky M."/>
            <person name="Tulloss R.E."/>
            <person name="Uehling J."/>
            <person name="Grigoriev I.V."/>
            <person name="Vagvolgyi C."/>
            <person name="Papp T."/>
            <person name="Martin F.M."/>
            <person name="Miettinen O."/>
            <person name="Hibbett D.S."/>
            <person name="Nagy L.G."/>
        </authorList>
    </citation>
    <scope>NUCLEOTIDE SEQUENCE [LARGE SCALE GENOMIC DNA]</scope>
    <source>
        <strain evidence="2 3">CBS 309.79</strain>
    </source>
</reference>
<dbReference type="Proteomes" id="UP000305067">
    <property type="component" value="Unassembled WGS sequence"/>
</dbReference>
<feature type="compositionally biased region" description="Basic and acidic residues" evidence="1">
    <location>
        <begin position="1"/>
        <end position="22"/>
    </location>
</feature>
<dbReference type="AlphaFoldDB" id="A0A5C3QEA0"/>
<sequence>MDADVDHIADETEVQGSHHEPDPAANAEPLSQEKTGFAQSVKTIKASLASAIPGITFSFVTSRLPRCSGVRDSGAQQHKVHAASEQIRKYAMISETICDIMEPSSYRFSRHQKLDQKLVEDDYEALEEDLLEVLGELTTDPEVVLKFLPEQYEALQATQQADVSIGQEYGQKQVLVNPSLNEEIGMNWDSPWRRKMISFVGTMATQAFQED</sequence>
<name>A0A5C3QEA0_9AGAR</name>
<gene>
    <name evidence="2" type="ORF">BDV98DRAFT_606797</name>
</gene>
<evidence type="ECO:0000313" key="2">
    <source>
        <dbReference type="EMBL" id="TFK98498.1"/>
    </source>
</evidence>
<accession>A0A5C3QEA0</accession>
<dbReference type="EMBL" id="ML178839">
    <property type="protein sequence ID" value="TFK98498.1"/>
    <property type="molecule type" value="Genomic_DNA"/>
</dbReference>
<feature type="region of interest" description="Disordered" evidence="1">
    <location>
        <begin position="1"/>
        <end position="29"/>
    </location>
</feature>